<feature type="domain" description="Glycosyl transferase family 51" evidence="3">
    <location>
        <begin position="126"/>
        <end position="214"/>
    </location>
</feature>
<comment type="pathway">
    <text evidence="1">Cell wall biogenesis; peptidoglycan biosynthesis.</text>
</comment>
<dbReference type="InterPro" id="IPR023346">
    <property type="entry name" value="Lysozyme-like_dom_sf"/>
</dbReference>
<dbReference type="PANTHER" id="PTHR32282">
    <property type="entry name" value="BINDING PROTEIN TRANSPEPTIDASE, PUTATIVE-RELATED"/>
    <property type="match status" value="1"/>
</dbReference>
<dbReference type="InterPro" id="IPR036950">
    <property type="entry name" value="PBP_transglycosylase"/>
</dbReference>
<reference evidence="4" key="1">
    <citation type="journal article" date="2020" name="Molecules">
        <title>2-Hydroxysorangiadenosine: Structure and Biosynthesis of a Myxobacterial Sesquiterpene-Nucleoside.</title>
        <authorList>
            <person name="Okoth D.A."/>
            <person name="Hug J.J."/>
            <person name="Garcia R."/>
            <person name="Sproer C."/>
            <person name="Overmann J."/>
            <person name="Muller R."/>
        </authorList>
    </citation>
    <scope>NUCLEOTIDE SEQUENCE</scope>
    <source>
        <strain evidence="4">MCy10943</strain>
    </source>
</reference>
<evidence type="ECO:0000313" key="4">
    <source>
        <dbReference type="EMBL" id="QKW93735.1"/>
    </source>
</evidence>
<dbReference type="GO" id="GO:0009252">
    <property type="term" value="P:peptidoglycan biosynthetic process"/>
    <property type="evidence" value="ECO:0007669"/>
    <property type="project" value="TreeGrafter"/>
</dbReference>
<dbReference type="SUPFAM" id="SSF53955">
    <property type="entry name" value="Lysozyme-like"/>
    <property type="match status" value="1"/>
</dbReference>
<organism evidence="4">
    <name type="scientific">Vitiosangium cumulatum</name>
    <dbReference type="NCBI Taxonomy" id="1867796"/>
    <lineage>
        <taxon>Bacteria</taxon>
        <taxon>Pseudomonadati</taxon>
        <taxon>Myxococcota</taxon>
        <taxon>Myxococcia</taxon>
        <taxon>Myxococcales</taxon>
        <taxon>Cystobacterineae</taxon>
        <taxon>Archangiaceae</taxon>
        <taxon>Vitiosangium</taxon>
    </lineage>
</organism>
<dbReference type="Gene3D" id="1.10.3810.10">
    <property type="entry name" value="Biosynthetic peptidoglycan transglycosylase-like"/>
    <property type="match status" value="1"/>
</dbReference>
<proteinExistence type="predicted"/>
<dbReference type="PANTHER" id="PTHR32282:SF33">
    <property type="entry name" value="PEPTIDOGLYCAN GLYCOSYLTRANSFERASE"/>
    <property type="match status" value="1"/>
</dbReference>
<dbReference type="AlphaFoldDB" id="A0A7D5BEG4"/>
<keyword evidence="2" id="KW-0808">Transferase</keyword>
<dbReference type="InterPro" id="IPR001264">
    <property type="entry name" value="Glyco_trans_51"/>
</dbReference>
<dbReference type="EMBL" id="MT520814">
    <property type="protein sequence ID" value="QKW93735.1"/>
    <property type="molecule type" value="Genomic_DNA"/>
</dbReference>
<protein>
    <submittedName>
        <fullName evidence="4">Multimodular transpeptidase-transglycosylase</fullName>
    </submittedName>
</protein>
<dbReference type="GO" id="GO:0008955">
    <property type="term" value="F:peptidoglycan glycosyltransferase activity"/>
    <property type="evidence" value="ECO:0007669"/>
    <property type="project" value="TreeGrafter"/>
</dbReference>
<sequence length="249" mass="28545">MRPRSHTGYRRLWRWGLAVLLLPPLLLLGSVEALYRYALSRVGELPRAPRPRTDFATQAIWASMEDGPLRLEPRWPWTLIADFVHLYRNPRDRQQPAGSHLSSFVALRWLASRPEQERAPMLNWHLHGLALSIWISRHWTAEELMTAGAESARYGRDLIGLDAAARRYFGKEPARLALHEAALLGAVAQSPARSDPVCRPERAFRRRDFVLSRLRAREWISEAQLEEARKQPLLPLEIAREGASSCALR</sequence>
<dbReference type="Pfam" id="PF00912">
    <property type="entry name" value="Transgly"/>
    <property type="match status" value="1"/>
</dbReference>
<accession>A0A7D5BEG4</accession>
<evidence type="ECO:0000259" key="3">
    <source>
        <dbReference type="Pfam" id="PF00912"/>
    </source>
</evidence>
<dbReference type="InterPro" id="IPR050396">
    <property type="entry name" value="Glycosyltr_51/Transpeptidase"/>
</dbReference>
<evidence type="ECO:0000256" key="1">
    <source>
        <dbReference type="ARBA" id="ARBA00004752"/>
    </source>
</evidence>
<dbReference type="GO" id="GO:0030288">
    <property type="term" value="C:outer membrane-bounded periplasmic space"/>
    <property type="evidence" value="ECO:0007669"/>
    <property type="project" value="TreeGrafter"/>
</dbReference>
<name>A0A7D5BEG4_9BACT</name>
<evidence type="ECO:0000256" key="2">
    <source>
        <dbReference type="ARBA" id="ARBA00022679"/>
    </source>
</evidence>